<comment type="caution">
    <text evidence="2">The sequence shown here is derived from an EMBL/GenBank/DDBJ whole genome shotgun (WGS) entry which is preliminary data.</text>
</comment>
<dbReference type="AlphaFoldDB" id="A0A9Q5I2H1"/>
<feature type="compositionally biased region" description="Low complexity" evidence="1">
    <location>
        <begin position="272"/>
        <end position="299"/>
    </location>
</feature>
<sequence>MFTSEEIVALLGPINSDDDWKAAVAKFEADVALARSAMDELDHGVTTVILPDKTKPVEWIAPTGSMTVRWLTNPVMESLMDGWKATTARKEALEQVRPKGTKEVWSETAYSNYCDTDALLRTLYYDRREFYARMETKRRAFFRRRRVPFHPASFDSIRGFFLGESFPPMFPKPRPDIEKALENVRMESSKFQQTARFTGNTDYTRDEAVRSHQAFEYWEDIEQRHLRAGHILRIDRVKLRTVRLLWEYYGYSILRRRLCQLVRAQESETQQQQQQQQRSQQVLSEPFSQPQQQQQQQPMLPEPFPPQQQQQQQHQMLPQDVDSPMEVDSAPLQVETGETIEDGEVAEPVETLETGAERLEGASHSTPLTSLEPTMLEIELRESERREEEERAAQRAEISRMAAEIEANMRRRLDAGTRRVRGVRQVVDSDEETPAIQESPESPPPGHRGEDSVVMSPGDGGMDIGDVGMEANEPFEADASLEEIQALNTASNNNSNNNNNNSGTAAVPRETVETQARRVSPARRASSQPEAGPSRIPANGGGSGGDDNDNDDDDDDDDDDDERLSDGRVRHRVPCDQCQKRGRDCVGLPQRTCAPCLKQAKGCSLATKGRAVAAKRKAAREARDREAKRRKVTALAARSVGGRVEHEALQREVGESELQFVLARMDHRDKVLSRMLNEFSVLVAQAHADRRLLLELAGVKTGEGEDEEEEDRGEVERVRQSKGKGRARE</sequence>
<feature type="compositionally biased region" description="Acidic residues" evidence="1">
    <location>
        <begin position="704"/>
        <end position="713"/>
    </location>
</feature>
<feature type="compositionally biased region" description="Low complexity" evidence="1">
    <location>
        <begin position="307"/>
        <end position="319"/>
    </location>
</feature>
<feature type="region of interest" description="Disordered" evidence="1">
    <location>
        <begin position="699"/>
        <end position="729"/>
    </location>
</feature>
<organism evidence="2 3">
    <name type="scientific">Sanghuangporus baumii</name>
    <name type="common">Phellinus baumii</name>
    <dbReference type="NCBI Taxonomy" id="108892"/>
    <lineage>
        <taxon>Eukaryota</taxon>
        <taxon>Fungi</taxon>
        <taxon>Dikarya</taxon>
        <taxon>Basidiomycota</taxon>
        <taxon>Agaricomycotina</taxon>
        <taxon>Agaricomycetes</taxon>
        <taxon>Hymenochaetales</taxon>
        <taxon>Hymenochaetaceae</taxon>
        <taxon>Sanghuangporus</taxon>
    </lineage>
</organism>
<feature type="region of interest" description="Disordered" evidence="1">
    <location>
        <begin position="272"/>
        <end position="324"/>
    </location>
</feature>
<feature type="compositionally biased region" description="Low complexity" evidence="1">
    <location>
        <begin position="517"/>
        <end position="527"/>
    </location>
</feature>
<keyword evidence="3" id="KW-1185">Reference proteome</keyword>
<gene>
    <name evidence="2" type="ORF">A7U60_g2327</name>
</gene>
<evidence type="ECO:0000313" key="2">
    <source>
        <dbReference type="EMBL" id="OCB90444.1"/>
    </source>
</evidence>
<feature type="region of interest" description="Disordered" evidence="1">
    <location>
        <begin position="415"/>
        <end position="568"/>
    </location>
</feature>
<accession>A0A9Q5I2H1</accession>
<reference evidence="2" key="1">
    <citation type="submission" date="2016-06" db="EMBL/GenBank/DDBJ databases">
        <title>Draft Genome sequence of the fungus Inonotus baumii.</title>
        <authorList>
            <person name="Zhu H."/>
            <person name="Lin W."/>
        </authorList>
    </citation>
    <scope>NUCLEOTIDE SEQUENCE</scope>
    <source>
        <strain evidence="2">821</strain>
    </source>
</reference>
<feature type="compositionally biased region" description="Basic residues" evidence="1">
    <location>
        <begin position="720"/>
        <end position="729"/>
    </location>
</feature>
<protein>
    <submittedName>
        <fullName evidence="2">Uncharacterized protein</fullName>
    </submittedName>
</protein>
<dbReference type="Proteomes" id="UP000757232">
    <property type="component" value="Unassembled WGS sequence"/>
</dbReference>
<name>A0A9Q5I2H1_SANBA</name>
<dbReference type="EMBL" id="LNZH02000131">
    <property type="protein sequence ID" value="OCB90444.1"/>
    <property type="molecule type" value="Genomic_DNA"/>
</dbReference>
<evidence type="ECO:0000256" key="1">
    <source>
        <dbReference type="SAM" id="MobiDB-lite"/>
    </source>
</evidence>
<feature type="compositionally biased region" description="Acidic residues" evidence="1">
    <location>
        <begin position="546"/>
        <end position="563"/>
    </location>
</feature>
<evidence type="ECO:0000313" key="3">
    <source>
        <dbReference type="Proteomes" id="UP000757232"/>
    </source>
</evidence>
<proteinExistence type="predicted"/>
<feature type="compositionally biased region" description="Low complexity" evidence="1">
    <location>
        <begin position="491"/>
        <end position="502"/>
    </location>
</feature>